<name>A0A1J4JAK3_9EUKA</name>
<keyword evidence="2" id="KW-1185">Reference proteome</keyword>
<dbReference type="InterPro" id="IPR016024">
    <property type="entry name" value="ARM-type_fold"/>
</dbReference>
<proteinExistence type="predicted"/>
<sequence length="518" mass="60127">MEEDFHRKTENETSPTKAAFNSLTIPESVDFREDGITFDVNLPINVHESYALDLMSNFNAHREEILNGDLQKRKDILDEIRKSLLTTKNCQPKLIFTQHYDVISLFEKHMFTLLYSTDEELVILALKILIRLANSFKEFLNAENKETIPKDIANIIDKSEMIQNYTFKLIGNITLQSHQWALQMRAVFPLVFSRAEHVFQLNSGPGRAVDDYVVFALRAYTKMLHNEDELPFEQILIKLFRYGYANPSQNKIETVEYLLLILKDLLKCNFESIAPTLKRCNSFVYSIFKNYIPNIMECHHIQTSRIGLKIIKQAFSNGRQCAQFFCDICDFHAVTGCLLTIHFVDVCVDAAKCIYEIIDSTHDFLIDNFYTFSNPRTGEEINIFNFLWLTTINDETPFNIVLHFTRLMSKMLEFYTLDTLPIDLSIYIPKALEKLDDDNSDLIIWTILALQSLYLRLRIMGSTEKFVESFTSSDGRNYFAEIIFREEDEVITEDVKNYAIVFMNLLKDDGVPCAQLDG</sequence>
<accession>A0A1J4JAK3</accession>
<evidence type="ECO:0000313" key="2">
    <source>
        <dbReference type="Proteomes" id="UP000179807"/>
    </source>
</evidence>
<dbReference type="RefSeq" id="XP_068349321.1">
    <property type="nucleotide sequence ID" value="XM_068495244.1"/>
</dbReference>
<evidence type="ECO:0000313" key="1">
    <source>
        <dbReference type="EMBL" id="OHS96184.1"/>
    </source>
</evidence>
<protein>
    <submittedName>
        <fullName evidence="1">Uncharacterized protein</fullName>
    </submittedName>
</protein>
<comment type="caution">
    <text evidence="1">The sequence shown here is derived from an EMBL/GenBank/DDBJ whole genome shotgun (WGS) entry which is preliminary data.</text>
</comment>
<gene>
    <name evidence="1" type="ORF">TRFO_10109</name>
</gene>
<dbReference type="GeneID" id="94829948"/>
<dbReference type="EMBL" id="MLAK01001193">
    <property type="protein sequence ID" value="OHS96184.1"/>
    <property type="molecule type" value="Genomic_DNA"/>
</dbReference>
<dbReference type="AlphaFoldDB" id="A0A1J4JAK3"/>
<dbReference type="Proteomes" id="UP000179807">
    <property type="component" value="Unassembled WGS sequence"/>
</dbReference>
<organism evidence="1 2">
    <name type="scientific">Tritrichomonas foetus</name>
    <dbReference type="NCBI Taxonomy" id="1144522"/>
    <lineage>
        <taxon>Eukaryota</taxon>
        <taxon>Metamonada</taxon>
        <taxon>Parabasalia</taxon>
        <taxon>Tritrichomonadida</taxon>
        <taxon>Tritrichomonadidae</taxon>
        <taxon>Tritrichomonas</taxon>
    </lineage>
</organism>
<reference evidence="1" key="1">
    <citation type="submission" date="2016-10" db="EMBL/GenBank/DDBJ databases">
        <authorList>
            <person name="Benchimol M."/>
            <person name="Almeida L.G."/>
            <person name="Vasconcelos A.T."/>
            <person name="Perreira-Neves A."/>
            <person name="Rosa I.A."/>
            <person name="Tasca T."/>
            <person name="Bogo M.R."/>
            <person name="de Souza W."/>
        </authorList>
    </citation>
    <scope>NUCLEOTIDE SEQUENCE [LARGE SCALE GENOMIC DNA]</scope>
    <source>
        <strain evidence="1">K</strain>
    </source>
</reference>
<dbReference type="VEuPathDB" id="TrichDB:TRFO_10109"/>
<dbReference type="SUPFAM" id="SSF48371">
    <property type="entry name" value="ARM repeat"/>
    <property type="match status" value="1"/>
</dbReference>